<dbReference type="Gene3D" id="3.50.50.60">
    <property type="entry name" value="FAD/NAD(P)-binding domain"/>
    <property type="match status" value="1"/>
</dbReference>
<dbReference type="Gene3D" id="3.30.70.2450">
    <property type="match status" value="1"/>
</dbReference>
<dbReference type="Proteomes" id="UP000279236">
    <property type="component" value="Unassembled WGS sequence"/>
</dbReference>
<dbReference type="PANTHER" id="PTHR43476:SF3">
    <property type="entry name" value="FAD-BINDING MONOOXYGENASE"/>
    <property type="match status" value="1"/>
</dbReference>
<dbReference type="GO" id="GO:0071949">
    <property type="term" value="F:FAD binding"/>
    <property type="evidence" value="ECO:0007669"/>
    <property type="project" value="InterPro"/>
</dbReference>
<organism evidence="5 6">
    <name type="scientific">Apiotrichum porosum</name>
    <dbReference type="NCBI Taxonomy" id="105984"/>
    <lineage>
        <taxon>Eukaryota</taxon>
        <taxon>Fungi</taxon>
        <taxon>Dikarya</taxon>
        <taxon>Basidiomycota</taxon>
        <taxon>Agaricomycotina</taxon>
        <taxon>Tremellomycetes</taxon>
        <taxon>Trichosporonales</taxon>
        <taxon>Trichosporonaceae</taxon>
        <taxon>Apiotrichum</taxon>
    </lineage>
</organism>
<sequence length="545" mass="60839">MSIDDCEVLIVGAGPVGFLLGLMLQAKGINVKLVERQKALYPLPRAVALDHESRRLIGTLGLSKELEPFLQNICFEGGENGTNYLWRDADLKMVVDLFFEEATRSGFASQVAFCQPELEAVFNKAAIDRKLPVLRGYTVSALHERGDKVEVSLDAVIMKQGMTTIEDRDFTQQLDTTANGASHIQISASYVIGCDGANSTVRRLMGFPTTDLNFENDWLVVDLMLRDGYVPPRVAKIGCCQVCDPKRPTTIVNGGHGRKRFEYMRLENETKEELLQDDKIWPLLAPWGFNKDNCDLERKVIYTFRARWANEANMGRVLLAGDALHLMPPFMGQGLNSGLRDAGALAWRLPLMLSGVAKPEALLNSYGKERLEHVQWLTIHSVKLGEVVCETDPIKSKEMHAALRKNPPPQLYNPPLGKPGILTDQKEAGELSLQRPLKVLLGVEDQPLFDAVHGYGWVLLNLGDSSVDSKLSRESRQFFTDVLGGKCISISSSQDYHGEYHAWFGNRMGLDHVVLIRPDFYVFGHVTTDKVDELVQELRTKMGAQ</sequence>
<reference evidence="5 6" key="1">
    <citation type="submission" date="2018-11" db="EMBL/GenBank/DDBJ databases">
        <title>Genome sequence of Apiotrichum porosum DSM 27194.</title>
        <authorList>
            <person name="Aliyu H."/>
            <person name="Gorte O."/>
            <person name="Ochsenreither K."/>
        </authorList>
    </citation>
    <scope>NUCLEOTIDE SEQUENCE [LARGE SCALE GENOMIC DNA]</scope>
    <source>
        <strain evidence="5 6">DSM 27194</strain>
    </source>
</reference>
<evidence type="ECO:0000313" key="5">
    <source>
        <dbReference type="EMBL" id="RSH79193.1"/>
    </source>
</evidence>
<dbReference type="GeneID" id="39585775"/>
<dbReference type="GO" id="GO:0008688">
    <property type="term" value="F:3-(3-hydroxyphenyl)propionate hydroxylase activity"/>
    <property type="evidence" value="ECO:0007669"/>
    <property type="project" value="TreeGrafter"/>
</dbReference>
<accession>A0A427XK77</accession>
<keyword evidence="1" id="KW-0285">Flavoprotein</keyword>
<evidence type="ECO:0000313" key="6">
    <source>
        <dbReference type="Proteomes" id="UP000279236"/>
    </source>
</evidence>
<dbReference type="STRING" id="105984.A0A427XK77"/>
<keyword evidence="2" id="KW-0274">FAD</keyword>
<dbReference type="InterPro" id="IPR036188">
    <property type="entry name" value="FAD/NAD-bd_sf"/>
</dbReference>
<keyword evidence="6" id="KW-1185">Reference proteome</keyword>
<dbReference type="GO" id="GO:0019622">
    <property type="term" value="P:3-(3-hydroxy)phenylpropionate catabolic process"/>
    <property type="evidence" value="ECO:0007669"/>
    <property type="project" value="TreeGrafter"/>
</dbReference>
<dbReference type="InterPro" id="IPR050631">
    <property type="entry name" value="PheA/TfdB_FAD_monoxygenase"/>
</dbReference>
<dbReference type="PRINTS" id="PR00420">
    <property type="entry name" value="RNGMNOXGNASE"/>
</dbReference>
<protein>
    <recommendedName>
        <fullName evidence="4">FAD-binding domain-containing protein</fullName>
    </recommendedName>
</protein>
<dbReference type="OrthoDB" id="2690153at2759"/>
<feature type="domain" description="FAD-binding" evidence="4">
    <location>
        <begin position="5"/>
        <end position="376"/>
    </location>
</feature>
<name>A0A427XK77_9TREE</name>
<dbReference type="NCBIfam" id="NF004829">
    <property type="entry name" value="PRK06183.1-3"/>
    <property type="match status" value="1"/>
</dbReference>
<dbReference type="SUPFAM" id="SSF51905">
    <property type="entry name" value="FAD/NAD(P)-binding domain"/>
    <property type="match status" value="1"/>
</dbReference>
<dbReference type="EMBL" id="RSCE01000010">
    <property type="protein sequence ID" value="RSH79193.1"/>
    <property type="molecule type" value="Genomic_DNA"/>
</dbReference>
<dbReference type="Pfam" id="PF01494">
    <property type="entry name" value="FAD_binding_3"/>
    <property type="match status" value="1"/>
</dbReference>
<dbReference type="AlphaFoldDB" id="A0A427XK77"/>
<gene>
    <name evidence="5" type="ORF">EHS24_001232</name>
</gene>
<evidence type="ECO:0000256" key="3">
    <source>
        <dbReference type="ARBA" id="ARBA00023002"/>
    </source>
</evidence>
<evidence type="ECO:0000259" key="4">
    <source>
        <dbReference type="Pfam" id="PF01494"/>
    </source>
</evidence>
<dbReference type="RefSeq" id="XP_028474340.1">
    <property type="nucleotide sequence ID" value="XM_028617033.1"/>
</dbReference>
<dbReference type="InterPro" id="IPR002938">
    <property type="entry name" value="FAD-bd"/>
</dbReference>
<dbReference type="PANTHER" id="PTHR43476">
    <property type="entry name" value="3-(3-HYDROXY-PHENYL)PROPIONATE/3-HYDROXYCINNAMIC ACID HYDROXYLASE"/>
    <property type="match status" value="1"/>
</dbReference>
<evidence type="ECO:0000256" key="1">
    <source>
        <dbReference type="ARBA" id="ARBA00022630"/>
    </source>
</evidence>
<comment type="caution">
    <text evidence="5">The sequence shown here is derived from an EMBL/GenBank/DDBJ whole genome shotgun (WGS) entry which is preliminary data.</text>
</comment>
<keyword evidence="3" id="KW-0560">Oxidoreductase</keyword>
<evidence type="ECO:0000256" key="2">
    <source>
        <dbReference type="ARBA" id="ARBA00022827"/>
    </source>
</evidence>
<proteinExistence type="predicted"/>